<organism evidence="2 3">
    <name type="scientific">Halopseudomonas pachastrellae</name>
    <dbReference type="NCBI Taxonomy" id="254161"/>
    <lineage>
        <taxon>Bacteria</taxon>
        <taxon>Pseudomonadati</taxon>
        <taxon>Pseudomonadota</taxon>
        <taxon>Gammaproteobacteria</taxon>
        <taxon>Pseudomonadales</taxon>
        <taxon>Pseudomonadaceae</taxon>
        <taxon>Halopseudomonas</taxon>
    </lineage>
</organism>
<keyword evidence="1" id="KW-1133">Transmembrane helix</keyword>
<dbReference type="Proteomes" id="UP000242847">
    <property type="component" value="Unassembled WGS sequence"/>
</dbReference>
<dbReference type="EMBL" id="MUBC01000005">
    <property type="protein sequence ID" value="ONM45302.1"/>
    <property type="molecule type" value="Genomic_DNA"/>
</dbReference>
<feature type="transmembrane region" description="Helical" evidence="1">
    <location>
        <begin position="49"/>
        <end position="71"/>
    </location>
</feature>
<evidence type="ECO:0000313" key="3">
    <source>
        <dbReference type="Proteomes" id="UP000242847"/>
    </source>
</evidence>
<feature type="transmembrane region" description="Helical" evidence="1">
    <location>
        <begin position="124"/>
        <end position="142"/>
    </location>
</feature>
<reference evidence="2 3" key="1">
    <citation type="submission" date="2017-01" db="EMBL/GenBank/DDBJ databases">
        <title>Draft genome sequence of Pseudomonas pachastrellae type strain CCUG 46540T from a deep sea.</title>
        <authorList>
            <person name="Gomila M."/>
            <person name="Mulet M."/>
            <person name="Lalucat J."/>
            <person name="Garcia-Valdes E."/>
        </authorList>
    </citation>
    <scope>NUCLEOTIDE SEQUENCE [LARGE SCALE GENOMIC DNA]</scope>
    <source>
        <strain evidence="2 3">CCUG 46540</strain>
    </source>
</reference>
<comment type="caution">
    <text evidence="2">The sequence shown here is derived from an EMBL/GenBank/DDBJ whole genome shotgun (WGS) entry which is preliminary data.</text>
</comment>
<dbReference type="OrthoDB" id="9908176at2"/>
<keyword evidence="3" id="KW-1185">Reference proteome</keyword>
<protein>
    <submittedName>
        <fullName evidence="2">Uncharacterized protein</fullName>
    </submittedName>
</protein>
<feature type="transmembrane region" description="Helical" evidence="1">
    <location>
        <begin position="15"/>
        <end position="37"/>
    </location>
</feature>
<feature type="transmembrane region" description="Helical" evidence="1">
    <location>
        <begin position="91"/>
        <end position="112"/>
    </location>
</feature>
<evidence type="ECO:0000256" key="1">
    <source>
        <dbReference type="SAM" id="Phobius"/>
    </source>
</evidence>
<dbReference type="RefSeq" id="WP_083724820.1">
    <property type="nucleotide sequence ID" value="NZ_FOUD01000013.1"/>
</dbReference>
<dbReference type="AlphaFoldDB" id="A0A1S8DKX0"/>
<name>A0A1S8DKX0_9GAMM</name>
<proteinExistence type="predicted"/>
<keyword evidence="1" id="KW-0812">Transmembrane</keyword>
<sequence>MSDAGAESTLGVLPLSWWVVGVGLLLILPFAFGLGLGLKRHIVVYRNHLDVMVVGGLYLIPASIAALAVLVAGGGGPGTNDEAVFELRMALFSLALVLDALLLLFIVVRTWLDNRNVLKMLLALYVKIPLGVFFFAQFGNIFGGKQATSRRKSVFWALLLTPLIQGLVRDKQGSFPTPLRRRS</sequence>
<evidence type="ECO:0000313" key="2">
    <source>
        <dbReference type="EMBL" id="ONM45302.1"/>
    </source>
</evidence>
<gene>
    <name evidence="2" type="ORF">BXT89_03750</name>
</gene>
<keyword evidence="1" id="KW-0472">Membrane</keyword>
<accession>A0A1S8DKX0</accession>